<dbReference type="EMBL" id="JARKIB010000108">
    <property type="protein sequence ID" value="KAJ7739118.1"/>
    <property type="molecule type" value="Genomic_DNA"/>
</dbReference>
<protein>
    <submittedName>
        <fullName evidence="3">Uncharacterized protein</fullName>
    </submittedName>
</protein>
<gene>
    <name evidence="3" type="ORF">B0H16DRAFT_1568900</name>
</gene>
<evidence type="ECO:0000256" key="1">
    <source>
        <dbReference type="SAM" id="MobiDB-lite"/>
    </source>
</evidence>
<organism evidence="3 4">
    <name type="scientific">Mycena metata</name>
    <dbReference type="NCBI Taxonomy" id="1033252"/>
    <lineage>
        <taxon>Eukaryota</taxon>
        <taxon>Fungi</taxon>
        <taxon>Dikarya</taxon>
        <taxon>Basidiomycota</taxon>
        <taxon>Agaricomycotina</taxon>
        <taxon>Agaricomycetes</taxon>
        <taxon>Agaricomycetidae</taxon>
        <taxon>Agaricales</taxon>
        <taxon>Marasmiineae</taxon>
        <taxon>Mycenaceae</taxon>
        <taxon>Mycena</taxon>
    </lineage>
</organism>
<comment type="caution">
    <text evidence="3">The sequence shown here is derived from an EMBL/GenBank/DDBJ whole genome shotgun (WGS) entry which is preliminary data.</text>
</comment>
<feature type="region of interest" description="Disordered" evidence="1">
    <location>
        <begin position="100"/>
        <end position="200"/>
    </location>
</feature>
<sequence length="573" mass="64276">MRTTRAETLARLFPTQFCTDFARSRILCLVFNLKPLKLSRHLLSLCFPYCFLYCFLWSPCVLQMSRRASRRLASHKIDIAAIAAADLADSDEDFPLAVDSDIRMRSPEGGNSSNEENDEEEEEEEEDADVVIGKKRKRAEDTGYDEDEEDADEEEDSESGEDDENEARGSEDEDDVEVISESKRRKRSPTPLSNDEGDDDVIELKQKKNAKVPAPRVITYTVNFLASLDRSKKIPATRTPIQTLIISLGDDEPFDTLKAQILVRVDNVYNPPTLDFDDYDITFTIPRIVTDAITLDAGTYNHLLKKASKMDDPAARIRIDPKKYYAPEKPNKENTEELVTGRAGKGKKRTEVPKEDRILPANAALNEKIGILRARWACSHPGGPCGSDFCYIKPDGEEHFPLGHDHFNVWAAAWLKGPNFADENKPPNDKLFDGIHPGALGARAPLLQCRLDLQNQRNTPVQPPMPQITINMPDMVQRYQPAAALPAPPVPGPAYTGPAMLIPAHLVPGKKLTIEEFCKTYELDDEIAARFRENKYKTTDAFVYVEVQELREVGFVAGEIAQLKAGIAEWCKV</sequence>
<keyword evidence="4" id="KW-1185">Reference proteome</keyword>
<accession>A0AAD7IB32</accession>
<feature type="transmembrane region" description="Helical" evidence="2">
    <location>
        <begin position="42"/>
        <end position="62"/>
    </location>
</feature>
<evidence type="ECO:0000256" key="2">
    <source>
        <dbReference type="SAM" id="Phobius"/>
    </source>
</evidence>
<keyword evidence="2" id="KW-1133">Transmembrane helix</keyword>
<keyword evidence="2" id="KW-0812">Transmembrane</keyword>
<reference evidence="3" key="1">
    <citation type="submission" date="2023-03" db="EMBL/GenBank/DDBJ databases">
        <title>Massive genome expansion in bonnet fungi (Mycena s.s.) driven by repeated elements and novel gene families across ecological guilds.</title>
        <authorList>
            <consortium name="Lawrence Berkeley National Laboratory"/>
            <person name="Harder C.B."/>
            <person name="Miyauchi S."/>
            <person name="Viragh M."/>
            <person name="Kuo A."/>
            <person name="Thoen E."/>
            <person name="Andreopoulos B."/>
            <person name="Lu D."/>
            <person name="Skrede I."/>
            <person name="Drula E."/>
            <person name="Henrissat B."/>
            <person name="Morin E."/>
            <person name="Kohler A."/>
            <person name="Barry K."/>
            <person name="LaButti K."/>
            <person name="Morin E."/>
            <person name="Salamov A."/>
            <person name="Lipzen A."/>
            <person name="Mereny Z."/>
            <person name="Hegedus B."/>
            <person name="Baldrian P."/>
            <person name="Stursova M."/>
            <person name="Weitz H."/>
            <person name="Taylor A."/>
            <person name="Grigoriev I.V."/>
            <person name="Nagy L.G."/>
            <person name="Martin F."/>
            <person name="Kauserud H."/>
        </authorList>
    </citation>
    <scope>NUCLEOTIDE SEQUENCE</scope>
    <source>
        <strain evidence="3">CBHHK182m</strain>
    </source>
</reference>
<keyword evidence="2" id="KW-0472">Membrane</keyword>
<evidence type="ECO:0000313" key="3">
    <source>
        <dbReference type="EMBL" id="KAJ7739118.1"/>
    </source>
</evidence>
<evidence type="ECO:0000313" key="4">
    <source>
        <dbReference type="Proteomes" id="UP001215598"/>
    </source>
</evidence>
<name>A0AAD7IB32_9AGAR</name>
<proteinExistence type="predicted"/>
<feature type="region of interest" description="Disordered" evidence="1">
    <location>
        <begin position="325"/>
        <end position="350"/>
    </location>
</feature>
<dbReference type="Proteomes" id="UP001215598">
    <property type="component" value="Unassembled WGS sequence"/>
</dbReference>
<feature type="compositionally biased region" description="Basic and acidic residues" evidence="1">
    <location>
        <begin position="325"/>
        <end position="335"/>
    </location>
</feature>
<feature type="compositionally biased region" description="Acidic residues" evidence="1">
    <location>
        <begin position="115"/>
        <end position="129"/>
    </location>
</feature>
<feature type="compositionally biased region" description="Acidic residues" evidence="1">
    <location>
        <begin position="142"/>
        <end position="178"/>
    </location>
</feature>
<dbReference type="AlphaFoldDB" id="A0AAD7IB32"/>